<organism evidence="1 2">
    <name type="scientific">Ahniella affigens</name>
    <dbReference type="NCBI Taxonomy" id="2021234"/>
    <lineage>
        <taxon>Bacteria</taxon>
        <taxon>Pseudomonadati</taxon>
        <taxon>Pseudomonadota</taxon>
        <taxon>Gammaproteobacteria</taxon>
        <taxon>Lysobacterales</taxon>
        <taxon>Rhodanobacteraceae</taxon>
        <taxon>Ahniella</taxon>
    </lineage>
</organism>
<dbReference type="Proteomes" id="UP000241074">
    <property type="component" value="Chromosome"/>
</dbReference>
<dbReference type="RefSeq" id="WP_106889807.1">
    <property type="nucleotide sequence ID" value="NZ_CP027860.1"/>
</dbReference>
<dbReference type="OrthoDB" id="6179211at2"/>
<dbReference type="EMBL" id="CP027860">
    <property type="protein sequence ID" value="AVP95878.1"/>
    <property type="molecule type" value="Genomic_DNA"/>
</dbReference>
<evidence type="ECO:0008006" key="3">
    <source>
        <dbReference type="Google" id="ProtNLM"/>
    </source>
</evidence>
<keyword evidence="2" id="KW-1185">Reference proteome</keyword>
<dbReference type="KEGG" id="xba:C7S18_01095"/>
<dbReference type="PROSITE" id="PS51257">
    <property type="entry name" value="PROKAR_LIPOPROTEIN"/>
    <property type="match status" value="1"/>
</dbReference>
<accession>A0A2P1PM09</accession>
<sequence length="369" mass="41180">MREDASDWLRRLLWLGALSLTACSQHIPRIAWQDSGLIDCVPAGSLGKKGKLQTCETSAIAIRDDKVWLANDKDSLPPTSAFFTLARSALQGHVEYGQLQFLNAGPVAKARKIEELSHSRTLDLTLAVTAFDRTPETEEKDAKAYNQLMIWRGADPSTAVRLPDPLAKNSMALRPLLQTALADATTPTGPAYFKIEGMSQDDQGTLWLGIRETGPDYEHPQYRLWLLETTRRQTKSGEFKLGSDFKRIKLIEHGSDLNGWGLSGLLYDSKRKGLWISASREVGEGQPLQSRLFFLPNRQRERGHLRSVQALSTDTPWIAPHKIEGLAFADADTLIAICDEDRTQSPVHVNGKDLIRQPHQGVFLRIALH</sequence>
<evidence type="ECO:0000313" key="2">
    <source>
        <dbReference type="Proteomes" id="UP000241074"/>
    </source>
</evidence>
<reference evidence="1 2" key="2">
    <citation type="submission" date="2018-03" db="EMBL/GenBank/DDBJ databases">
        <authorList>
            <person name="Keele B.F."/>
        </authorList>
    </citation>
    <scope>NUCLEOTIDE SEQUENCE [LARGE SCALE GENOMIC DNA]</scope>
    <source>
        <strain evidence="1 2">D13</strain>
    </source>
</reference>
<protein>
    <recommendedName>
        <fullName evidence="3">Phytase-like domain-containing protein</fullName>
    </recommendedName>
</protein>
<gene>
    <name evidence="1" type="ORF">C7S18_01095</name>
</gene>
<dbReference type="AlphaFoldDB" id="A0A2P1PM09"/>
<proteinExistence type="predicted"/>
<evidence type="ECO:0000313" key="1">
    <source>
        <dbReference type="EMBL" id="AVP95878.1"/>
    </source>
</evidence>
<name>A0A2P1PM09_9GAMM</name>
<reference evidence="1 2" key="1">
    <citation type="submission" date="2018-03" db="EMBL/GenBank/DDBJ databases">
        <title>Ahniella affigens gen. nov., sp. nov., a gammaproteobacterium isolated from sandy soil near a stream.</title>
        <authorList>
            <person name="Ko Y."/>
            <person name="Kim J.-H."/>
        </authorList>
    </citation>
    <scope>NUCLEOTIDE SEQUENCE [LARGE SCALE GENOMIC DNA]</scope>
    <source>
        <strain evidence="1 2">D13</strain>
    </source>
</reference>